<reference evidence="2 4" key="1">
    <citation type="submission" date="2023-11" db="EMBL/GenBank/DDBJ databases">
        <title>Unpublished Manusciprt.</title>
        <authorList>
            <person name="Saticioglu I.B."/>
            <person name="Ay H."/>
            <person name="Ajmi N."/>
            <person name="Altun S."/>
            <person name="Duman M."/>
        </authorList>
    </citation>
    <scope>NUCLEOTIDE SEQUENCE</scope>
    <source>
        <strain evidence="1 4">Fl-33</strain>
        <strain evidence="2">Fl-77</strain>
    </source>
</reference>
<organism evidence="2 3">
    <name type="scientific">Flavobacterium flavipigmentatum</name>
    <dbReference type="NCBI Taxonomy" id="2893884"/>
    <lineage>
        <taxon>Bacteria</taxon>
        <taxon>Pseudomonadati</taxon>
        <taxon>Bacteroidota</taxon>
        <taxon>Flavobacteriia</taxon>
        <taxon>Flavobacteriales</taxon>
        <taxon>Flavobacteriaceae</taxon>
        <taxon>Flavobacterium</taxon>
    </lineage>
</organism>
<sequence>MNEKDEGIIETGEREDLCELIDQITLASGLKPKDYAKGEGIADSLREW</sequence>
<evidence type="ECO:0000313" key="2">
    <source>
        <dbReference type="EMBL" id="MDX6185096.1"/>
    </source>
</evidence>
<dbReference type="Proteomes" id="UP001278738">
    <property type="component" value="Unassembled WGS sequence"/>
</dbReference>
<name>A0AAJ2SB09_9FLAO</name>
<evidence type="ECO:0000313" key="3">
    <source>
        <dbReference type="Proteomes" id="UP001270053"/>
    </source>
</evidence>
<evidence type="ECO:0000313" key="1">
    <source>
        <dbReference type="EMBL" id="MDX6181870.1"/>
    </source>
</evidence>
<evidence type="ECO:0000313" key="4">
    <source>
        <dbReference type="Proteomes" id="UP001278738"/>
    </source>
</evidence>
<dbReference type="EMBL" id="JAWXVG010000002">
    <property type="protein sequence ID" value="MDX6181870.1"/>
    <property type="molecule type" value="Genomic_DNA"/>
</dbReference>
<dbReference type="RefSeq" id="WP_229973449.1">
    <property type="nucleotide sequence ID" value="NZ_CP087133.1"/>
</dbReference>
<dbReference type="AlphaFoldDB" id="A0AAJ2SB09"/>
<comment type="caution">
    <text evidence="2">The sequence shown here is derived from an EMBL/GenBank/DDBJ whole genome shotgun (WGS) entry which is preliminary data.</text>
</comment>
<dbReference type="Proteomes" id="UP001270053">
    <property type="component" value="Unassembled WGS sequence"/>
</dbReference>
<dbReference type="EMBL" id="JAWXVH010000002">
    <property type="protein sequence ID" value="MDX6185096.1"/>
    <property type="molecule type" value="Genomic_DNA"/>
</dbReference>
<accession>A0AAJ2SB09</accession>
<proteinExistence type="predicted"/>
<keyword evidence="4" id="KW-1185">Reference proteome</keyword>
<gene>
    <name evidence="1" type="ORF">SGQ18_06855</name>
    <name evidence="2" type="ORF">SGQ44_04980</name>
</gene>
<protein>
    <submittedName>
        <fullName evidence="2">Uncharacterized protein</fullName>
    </submittedName>
</protein>